<evidence type="ECO:0000313" key="2">
    <source>
        <dbReference type="EMBL" id="SDD21550.1"/>
    </source>
</evidence>
<dbReference type="STRING" id="168276.SAMN05444580_103313"/>
<dbReference type="Gene3D" id="1.10.150.240">
    <property type="entry name" value="Putative phosphatase, domain 2"/>
    <property type="match status" value="1"/>
</dbReference>
<proteinExistence type="predicted"/>
<dbReference type="Pfam" id="PF00702">
    <property type="entry name" value="Hydrolase"/>
    <property type="match status" value="1"/>
</dbReference>
<feature type="region of interest" description="Disordered" evidence="1">
    <location>
        <begin position="1"/>
        <end position="26"/>
    </location>
</feature>
<dbReference type="SUPFAM" id="SSF56784">
    <property type="entry name" value="HAD-like"/>
    <property type="match status" value="1"/>
</dbReference>
<dbReference type="Gene3D" id="3.40.50.1000">
    <property type="entry name" value="HAD superfamily/HAD-like"/>
    <property type="match status" value="1"/>
</dbReference>
<dbReference type="CDD" id="cd07505">
    <property type="entry name" value="HAD_BPGM-like"/>
    <property type="match status" value="1"/>
</dbReference>
<dbReference type="PRINTS" id="PR00413">
    <property type="entry name" value="HADHALOGNASE"/>
</dbReference>
<dbReference type="PANTHER" id="PTHR18901">
    <property type="entry name" value="2-DEOXYGLUCOSE-6-PHOSPHATE PHOSPHATASE 2"/>
    <property type="match status" value="1"/>
</dbReference>
<dbReference type="InterPro" id="IPR023214">
    <property type="entry name" value="HAD_sf"/>
</dbReference>
<dbReference type="SFLD" id="SFLDG01129">
    <property type="entry name" value="C1.5:_HAD__Beta-PGM__Phosphata"/>
    <property type="match status" value="1"/>
</dbReference>
<reference evidence="2 3" key="1">
    <citation type="submission" date="2016-10" db="EMBL/GenBank/DDBJ databases">
        <authorList>
            <person name="de Groot N.N."/>
        </authorList>
    </citation>
    <scope>NUCLEOTIDE SEQUENCE [LARGE SCALE GENOMIC DNA]</scope>
    <source>
        <strain evidence="2 3">JCM 11308</strain>
    </source>
</reference>
<gene>
    <name evidence="2" type="ORF">SAMN05444580_103313</name>
</gene>
<keyword evidence="3" id="KW-1185">Reference proteome</keyword>
<accession>A0A1G6SX43</accession>
<dbReference type="InterPro" id="IPR006439">
    <property type="entry name" value="HAD-SF_hydro_IA"/>
</dbReference>
<dbReference type="EMBL" id="FNAB01000003">
    <property type="protein sequence ID" value="SDD21550.1"/>
    <property type="molecule type" value="Genomic_DNA"/>
</dbReference>
<organism evidence="2 3">
    <name type="scientific">Rhodococcus tukisamuensis</name>
    <dbReference type="NCBI Taxonomy" id="168276"/>
    <lineage>
        <taxon>Bacteria</taxon>
        <taxon>Bacillati</taxon>
        <taxon>Actinomycetota</taxon>
        <taxon>Actinomycetes</taxon>
        <taxon>Mycobacteriales</taxon>
        <taxon>Nocardiaceae</taxon>
        <taxon>Rhodococcus</taxon>
    </lineage>
</organism>
<evidence type="ECO:0000313" key="3">
    <source>
        <dbReference type="Proteomes" id="UP000199417"/>
    </source>
</evidence>
<dbReference type="Proteomes" id="UP000199417">
    <property type="component" value="Unassembled WGS sequence"/>
</dbReference>
<dbReference type="AlphaFoldDB" id="A0A1G6SX43"/>
<dbReference type="PANTHER" id="PTHR18901:SF38">
    <property type="entry name" value="PSEUDOURIDINE-5'-PHOSPHATASE"/>
    <property type="match status" value="1"/>
</dbReference>
<dbReference type="InterPro" id="IPR036412">
    <property type="entry name" value="HAD-like_sf"/>
</dbReference>
<feature type="compositionally biased region" description="Polar residues" evidence="1">
    <location>
        <begin position="13"/>
        <end position="25"/>
    </location>
</feature>
<evidence type="ECO:0000256" key="1">
    <source>
        <dbReference type="SAM" id="MobiDB-lite"/>
    </source>
</evidence>
<dbReference type="NCBIfam" id="TIGR01509">
    <property type="entry name" value="HAD-SF-IA-v3"/>
    <property type="match status" value="1"/>
</dbReference>
<sequence>MNQKRSTAIGFNHSPTSETRTMSQDTRPDGLAAVLFDMDGTLVDTERLWWDAVEQVAARIGRPLSPADAPDVLGRPSDHTAAHLCRALGPAAPHPDTIARELDSAFTALVADQVVPRPGVLSLLDDLVRAGTPTAIVTASPRRVVDLVCETLGAERFTTTIAVEDTARSKPAPDPYLAAAAALGVDPRACVAVEDTPVGVTAAEAAGCAVLVVPSVAVPAAAGRTILDSLEGTDVAFLASLLHPAERH</sequence>
<dbReference type="InterPro" id="IPR023198">
    <property type="entry name" value="PGP-like_dom2"/>
</dbReference>
<dbReference type="SFLD" id="SFLDS00003">
    <property type="entry name" value="Haloacid_Dehalogenase"/>
    <property type="match status" value="1"/>
</dbReference>
<name>A0A1G6SX43_9NOCA</name>
<protein>
    <submittedName>
        <fullName evidence="2">Haloacid dehalogenase superfamily, subfamily IA, variant 3 with third motif having DD or ED</fullName>
    </submittedName>
</protein>